<dbReference type="OrthoDB" id="2427554at2759"/>
<reference evidence="4 5" key="1">
    <citation type="submission" date="2016-03" db="EMBL/GenBank/DDBJ databases">
        <authorList>
            <person name="Devillers H."/>
        </authorList>
    </citation>
    <scope>NUCLEOTIDE SEQUENCE [LARGE SCALE GENOMIC DNA]</scope>
    <source>
        <strain evidence="4">CBS 11717</strain>
    </source>
</reference>
<evidence type="ECO:0000259" key="3">
    <source>
        <dbReference type="SMART" id="SM00563"/>
    </source>
</evidence>
<evidence type="ECO:0000256" key="1">
    <source>
        <dbReference type="SAM" id="MobiDB-lite"/>
    </source>
</evidence>
<dbReference type="GO" id="GO:0004366">
    <property type="term" value="F:glycerol-3-phosphate O-acyltransferase activity"/>
    <property type="evidence" value="ECO:0007669"/>
    <property type="project" value="TreeGrafter"/>
</dbReference>
<feature type="compositionally biased region" description="Basic residues" evidence="1">
    <location>
        <begin position="690"/>
        <end position="699"/>
    </location>
</feature>
<dbReference type="EMBL" id="LT598465">
    <property type="protein sequence ID" value="SCU92943.1"/>
    <property type="molecule type" value="Genomic_DNA"/>
</dbReference>
<dbReference type="STRING" id="1230905.A0A1G4JQ87"/>
<dbReference type="Pfam" id="PF01553">
    <property type="entry name" value="Acyltransferase"/>
    <property type="match status" value="1"/>
</dbReference>
<feature type="transmembrane region" description="Helical" evidence="2">
    <location>
        <begin position="434"/>
        <end position="459"/>
    </location>
</feature>
<protein>
    <submittedName>
        <fullName evidence="4">LAMI_0E12662g1_1</fullName>
    </submittedName>
</protein>
<keyword evidence="2" id="KW-0812">Transmembrane</keyword>
<evidence type="ECO:0000313" key="4">
    <source>
        <dbReference type="EMBL" id="SCU92943.1"/>
    </source>
</evidence>
<feature type="transmembrane region" description="Helical" evidence="2">
    <location>
        <begin position="20"/>
        <end position="42"/>
    </location>
</feature>
<accession>A0A1G4JQ87</accession>
<dbReference type="AlphaFoldDB" id="A0A1G4JQ87"/>
<evidence type="ECO:0000256" key="2">
    <source>
        <dbReference type="SAM" id="Phobius"/>
    </source>
</evidence>
<proteinExistence type="predicted"/>
<feature type="transmembrane region" description="Helical" evidence="2">
    <location>
        <begin position="528"/>
        <end position="546"/>
    </location>
</feature>
<name>A0A1G4JQ87_9SACH</name>
<feature type="region of interest" description="Disordered" evidence="1">
    <location>
        <begin position="654"/>
        <end position="699"/>
    </location>
</feature>
<dbReference type="InterPro" id="IPR002123">
    <property type="entry name" value="Plipid/glycerol_acylTrfase"/>
</dbReference>
<dbReference type="InterPro" id="IPR052744">
    <property type="entry name" value="GPAT/DAPAT"/>
</dbReference>
<evidence type="ECO:0000313" key="5">
    <source>
        <dbReference type="Proteomes" id="UP000191024"/>
    </source>
</evidence>
<dbReference type="PANTHER" id="PTHR31605:SF2">
    <property type="entry name" value="GLYCEROL-3-PHOSPHATE O-ACYLTRANSFERASE 2"/>
    <property type="match status" value="1"/>
</dbReference>
<dbReference type="PANTHER" id="PTHR31605">
    <property type="entry name" value="GLYCEROL-3-PHOSPHATE O-ACYLTRANSFERASE 1"/>
    <property type="match status" value="1"/>
</dbReference>
<sequence>MGAHVPREEKYFNPYNGKRYTFATWLYDVAVFIFDIIFTIFFREVEVRGSHHMPPKGTPTILVCAPHANQFVDGSLVMRQVRKLKGNRSRQTCLVTAQASYDKKYIGIFSKCTGGIPVPRAQDNLKLVDPSIQIYVPDWSNPTIIKGRSTNASVEVNFKSRFVSKSLIGLPEYLGNAQIAEIRDEETLVLSKPFKDTDRTRQLLAEGTQFKYAPRIDNTVVFQNVFNHLHTGGCVGIFPEGGSHDRPSLLPIKAGVAIMALGAAAADRNITISVVPCGINYFHRNRFRSRAMLEFGEPILVGAEMGQKYADDPRATTSELLETITQALYAVTVNAPDYETLMTIQAARRLYVPLAKTRHGHLPLPLVVEMNRRLLIGYSRYKDDPRIMHLKKAVLRYNSKLYSLGLKDHQVMKLTPKGGKWNSMVTLLPRLIQVYIFGVLSLPGTILFMPVFVTCHYYAKKKAEEGLKKSLVKLKGVDLLATWKLLVALVFAPTLYVLYSGILSWLYLLHPDWFSFMWIPRVMCFKQVTLFIYFYVLLVLATYASFRTGEKGMDLFKSLPPLVVSLVYPERKLAELQKTREKLSAEVTQVCNDLGPSVFPDFGKFANFQKKVVKEEASDDEIFSTRSRSSSVHSMASNLSNALSKVNSRGSLSDVPILGEGRVTDDQENEDQQFEVENTKGSSSIANMVRLRRNNTKDE</sequence>
<feature type="transmembrane region" description="Helical" evidence="2">
    <location>
        <begin position="480"/>
        <end position="508"/>
    </location>
</feature>
<keyword evidence="2" id="KW-0472">Membrane</keyword>
<dbReference type="SMART" id="SM00563">
    <property type="entry name" value="PlsC"/>
    <property type="match status" value="1"/>
</dbReference>
<gene>
    <name evidence="4" type="ORF">LAMI_0E12662G</name>
</gene>
<keyword evidence="5" id="KW-1185">Reference proteome</keyword>
<organism evidence="4 5">
    <name type="scientific">Lachancea mirantina</name>
    <dbReference type="NCBI Taxonomy" id="1230905"/>
    <lineage>
        <taxon>Eukaryota</taxon>
        <taxon>Fungi</taxon>
        <taxon>Dikarya</taxon>
        <taxon>Ascomycota</taxon>
        <taxon>Saccharomycotina</taxon>
        <taxon>Saccharomycetes</taxon>
        <taxon>Saccharomycetales</taxon>
        <taxon>Saccharomycetaceae</taxon>
        <taxon>Lachancea</taxon>
    </lineage>
</organism>
<keyword evidence="2" id="KW-1133">Transmembrane helix</keyword>
<feature type="domain" description="Phospholipid/glycerol acyltransferase" evidence="3">
    <location>
        <begin position="61"/>
        <end position="282"/>
    </location>
</feature>
<dbReference type="GO" id="GO:0016287">
    <property type="term" value="F:glycerone-phosphate O-acyltransferase activity"/>
    <property type="evidence" value="ECO:0007669"/>
    <property type="project" value="TreeGrafter"/>
</dbReference>
<dbReference type="GO" id="GO:0008654">
    <property type="term" value="P:phospholipid biosynthetic process"/>
    <property type="evidence" value="ECO:0007669"/>
    <property type="project" value="TreeGrafter"/>
</dbReference>
<feature type="compositionally biased region" description="Polar residues" evidence="1">
    <location>
        <begin position="675"/>
        <end position="686"/>
    </location>
</feature>
<dbReference type="Proteomes" id="UP000191024">
    <property type="component" value="Chromosome E"/>
</dbReference>